<evidence type="ECO:0000256" key="1">
    <source>
        <dbReference type="ARBA" id="ARBA00022676"/>
    </source>
</evidence>
<comment type="caution">
    <text evidence="5">The sequence shown here is derived from an EMBL/GenBank/DDBJ whole genome shotgun (WGS) entry which is preliminary data.</text>
</comment>
<dbReference type="InterPro" id="IPR013780">
    <property type="entry name" value="Glyco_hydro_b"/>
</dbReference>
<feature type="binding site" evidence="3">
    <location>
        <begin position="230"/>
        <end position="232"/>
    </location>
    <ligand>
        <name>substrate</name>
    </ligand>
</feature>
<feature type="binding site" evidence="3">
    <location>
        <begin position="340"/>
        <end position="341"/>
    </location>
    <ligand>
        <name>substrate</name>
    </ligand>
</feature>
<dbReference type="Gene3D" id="3.20.20.80">
    <property type="entry name" value="Glycosidases"/>
    <property type="match status" value="1"/>
</dbReference>
<dbReference type="PANTHER" id="PTHR38784:SF1">
    <property type="entry name" value="SUCROSE PHOSPHORYLASE"/>
    <property type="match status" value="1"/>
</dbReference>
<keyword evidence="6" id="KW-1185">Reference proteome</keyword>
<dbReference type="InterPro" id="IPR045857">
    <property type="entry name" value="O16G_dom_2"/>
</dbReference>
<keyword evidence="1" id="KW-0328">Glycosyltransferase</keyword>
<evidence type="ECO:0000313" key="6">
    <source>
        <dbReference type="Proteomes" id="UP000324143"/>
    </source>
</evidence>
<evidence type="ECO:0000256" key="2">
    <source>
        <dbReference type="ARBA" id="ARBA00022679"/>
    </source>
</evidence>
<feature type="domain" description="Glycosyl hydrolase family 13 catalytic" evidence="4">
    <location>
        <begin position="41"/>
        <end position="464"/>
    </location>
</feature>
<accession>A0A5D0MK03</accession>
<dbReference type="SUPFAM" id="SSF51445">
    <property type="entry name" value="(Trans)glycosidases"/>
    <property type="match status" value="1"/>
</dbReference>
<dbReference type="Gene3D" id="2.60.40.1180">
    <property type="entry name" value="Golgi alpha-mannosidase II"/>
    <property type="match status" value="1"/>
</dbReference>
<proteinExistence type="predicted"/>
<dbReference type="SMART" id="SM00642">
    <property type="entry name" value="Aamy"/>
    <property type="match status" value="1"/>
</dbReference>
<feature type="binding site" evidence="3">
    <location>
        <position position="98"/>
    </location>
    <ligand>
        <name>substrate</name>
    </ligand>
</feature>
<protein>
    <submittedName>
        <fullName evidence="5">Sugar phosphorylase</fullName>
    </submittedName>
</protein>
<dbReference type="Proteomes" id="UP000324143">
    <property type="component" value="Unassembled WGS sequence"/>
</dbReference>
<evidence type="ECO:0000256" key="3">
    <source>
        <dbReference type="PIRSR" id="PIRSR003059-2"/>
    </source>
</evidence>
<dbReference type="InterPro" id="IPR033746">
    <property type="entry name" value="GGa_phosphorylase"/>
</dbReference>
<dbReference type="InterPro" id="IPR016377">
    <property type="entry name" value="Sucrose_GGa_phosphorylase-rel"/>
</dbReference>
<dbReference type="PANTHER" id="PTHR38784">
    <property type="entry name" value="SUCROSE PHOSPHORYLASE"/>
    <property type="match status" value="1"/>
</dbReference>
<dbReference type="Gene3D" id="3.90.400.10">
    <property type="entry name" value="Oligo-1,6-glucosidase, Domain 2"/>
    <property type="match status" value="1"/>
</dbReference>
<dbReference type="EMBL" id="VSIX01000065">
    <property type="protein sequence ID" value="TYB30899.1"/>
    <property type="molecule type" value="Genomic_DNA"/>
</dbReference>
<dbReference type="GO" id="GO:0005975">
    <property type="term" value="P:carbohydrate metabolic process"/>
    <property type="evidence" value="ECO:0007669"/>
    <property type="project" value="InterPro"/>
</dbReference>
<evidence type="ECO:0000313" key="5">
    <source>
        <dbReference type="EMBL" id="TYB30899.1"/>
    </source>
</evidence>
<dbReference type="PIRSF" id="PIRSF003059">
    <property type="entry name" value="Sucrose_phosphorylase"/>
    <property type="match status" value="1"/>
</dbReference>
<dbReference type="Pfam" id="PF00128">
    <property type="entry name" value="Alpha-amylase"/>
    <property type="match status" value="1"/>
</dbReference>
<reference evidence="5" key="1">
    <citation type="submission" date="2019-08" db="EMBL/GenBank/DDBJ databases">
        <title>Genomic characterization of a novel candidate phylum (ARYD3) from a high temperature, high salinity tertiary oil reservoir in north central Oklahoma, USA.</title>
        <authorList>
            <person name="Youssef N.H."/>
            <person name="Yadav A."/>
            <person name="Elshahed M.S."/>
        </authorList>
    </citation>
    <scope>NUCLEOTIDE SEQUENCE [LARGE SCALE GENOMIC DNA]</scope>
    <source>
        <strain evidence="5">ARYD3</strain>
    </source>
</reference>
<sequence length="570" mass="67129">MDKDLKKIKYYLSKIYDTPRSENAFYYIKKKLENRKHRISDNILDYFNEKDVLLITYGDSIKKENEKSLKYLRKFYQRFLSDSINKIHILPFFPYSSDDGFSIIDYYKINPDMGEWADIGKLSKDVDLMFDYVCNHISSQSGWFENYLEEKPGFRNLAIEVDPDTDLSGVVRPRDKPLLTEFEKKSGEKVHVWTTFSSDQIDLNFKDIEVFKKMIDVFLFYIGNNAKWIRLDAIAYLWKEIGTSCIHLPEVHYFVKLLRTIMNSIIKDGVIITETNVPHKDNISYFGNGRDEAQIVYNFTLPPLLLYSFIKEDITEFSRWVKKLKTPSNSTTFLNFTASHDGIGVRPLEGIIDNSEIEDIIKHIKNNGGMVSYKTDNTGGKSPYELNITYLDALKFPEDKNELINIKRFLASQIIAMVLPGIPAVYIHSLIGTRNWLEGIEKTNRKRTINRKKFEYEEIMNQIKNDKKRKKYILDSYTELLKKRKQQEAFHPNANFEPININKRVFCIKRWTNYQTLYCLTNISKKRIEINSDKLIQNPKFRDLISNKNLSNKIKLDAYQSVWLEPERNK</sequence>
<evidence type="ECO:0000259" key="4">
    <source>
        <dbReference type="SMART" id="SM00642"/>
    </source>
</evidence>
<dbReference type="InterPro" id="IPR006047">
    <property type="entry name" value="GH13_cat_dom"/>
</dbReference>
<feature type="binding site" evidence="3">
    <location>
        <position position="136"/>
    </location>
    <ligand>
        <name>substrate</name>
    </ligand>
</feature>
<dbReference type="GO" id="GO:0016757">
    <property type="term" value="F:glycosyltransferase activity"/>
    <property type="evidence" value="ECO:0007669"/>
    <property type="project" value="UniProtKB-KW"/>
</dbReference>
<organism evidence="5 6">
    <name type="scientific">Candidatus Mcinerneyibacterium aminivorans</name>
    <dbReference type="NCBI Taxonomy" id="2703815"/>
    <lineage>
        <taxon>Bacteria</taxon>
        <taxon>Candidatus Macinerneyibacteriota</taxon>
        <taxon>Candidatus Mcinerneyibacteria</taxon>
        <taxon>Candidatus Mcinerneyibacteriales</taxon>
        <taxon>Candidatus Mcinerneyibacteriaceae</taxon>
        <taxon>Candidatus Mcinerneyibacterium</taxon>
    </lineage>
</organism>
<dbReference type="CDD" id="cd11356">
    <property type="entry name" value="AmyAc_Sucrose_phosphorylase-like_1"/>
    <property type="match status" value="1"/>
</dbReference>
<feature type="binding site" evidence="3">
    <location>
        <position position="447"/>
    </location>
    <ligand>
        <name>substrate</name>
    </ligand>
</feature>
<dbReference type="InterPro" id="IPR017853">
    <property type="entry name" value="GH"/>
</dbReference>
<dbReference type="AlphaFoldDB" id="A0A5D0MK03"/>
<name>A0A5D0MK03_9BACT</name>
<keyword evidence="2" id="KW-0808">Transferase</keyword>
<gene>
    <name evidence="5" type="ORF">FXF47_06870</name>
</gene>